<reference evidence="3" key="1">
    <citation type="journal article" date="2019" name="Int. J. Syst. Evol. Microbiol.">
        <title>The Global Catalogue of Microorganisms (GCM) 10K type strain sequencing project: providing services to taxonomists for standard genome sequencing and annotation.</title>
        <authorList>
            <consortium name="The Broad Institute Genomics Platform"/>
            <consortium name="The Broad Institute Genome Sequencing Center for Infectious Disease"/>
            <person name="Wu L."/>
            <person name="Ma J."/>
        </authorList>
    </citation>
    <scope>NUCLEOTIDE SEQUENCE [LARGE SCALE GENOMIC DNA]</scope>
    <source>
        <strain evidence="3">KCTC 32255</strain>
    </source>
</reference>
<comment type="caution">
    <text evidence="2">The sequence shown here is derived from an EMBL/GenBank/DDBJ whole genome shotgun (WGS) entry which is preliminary data.</text>
</comment>
<evidence type="ECO:0008006" key="4">
    <source>
        <dbReference type="Google" id="ProtNLM"/>
    </source>
</evidence>
<dbReference type="Proteomes" id="UP001596337">
    <property type="component" value="Unassembled WGS sequence"/>
</dbReference>
<feature type="region of interest" description="Disordered" evidence="1">
    <location>
        <begin position="218"/>
        <end position="253"/>
    </location>
</feature>
<evidence type="ECO:0000256" key="1">
    <source>
        <dbReference type="SAM" id="MobiDB-lite"/>
    </source>
</evidence>
<dbReference type="EMBL" id="JBHSXX010000001">
    <property type="protein sequence ID" value="MFC6870966.1"/>
    <property type="molecule type" value="Genomic_DNA"/>
</dbReference>
<keyword evidence="3" id="KW-1185">Reference proteome</keyword>
<accession>A0ABW2C762</accession>
<proteinExistence type="predicted"/>
<dbReference type="RefSeq" id="WP_345399016.1">
    <property type="nucleotide sequence ID" value="NZ_BAABLA010000078.1"/>
</dbReference>
<organism evidence="2 3">
    <name type="scientific">Haloechinothrix salitolerans</name>
    <dbReference type="NCBI Taxonomy" id="926830"/>
    <lineage>
        <taxon>Bacteria</taxon>
        <taxon>Bacillati</taxon>
        <taxon>Actinomycetota</taxon>
        <taxon>Actinomycetes</taxon>
        <taxon>Pseudonocardiales</taxon>
        <taxon>Pseudonocardiaceae</taxon>
        <taxon>Haloechinothrix</taxon>
    </lineage>
</organism>
<evidence type="ECO:0000313" key="3">
    <source>
        <dbReference type="Proteomes" id="UP001596337"/>
    </source>
</evidence>
<name>A0ABW2C762_9PSEU</name>
<protein>
    <recommendedName>
        <fullName evidence="4">Restriction endonuclease</fullName>
    </recommendedName>
</protein>
<feature type="compositionally biased region" description="Polar residues" evidence="1">
    <location>
        <begin position="228"/>
        <end position="238"/>
    </location>
</feature>
<evidence type="ECO:0000313" key="2">
    <source>
        <dbReference type="EMBL" id="MFC6870966.1"/>
    </source>
</evidence>
<gene>
    <name evidence="2" type="ORF">ACFQGD_27960</name>
</gene>
<sequence>MTNDQLAEIARLLRDRNRIDGQIAEIIHRPMTSGHLGEWIASQAFGIELEQSASAKAFDGRFRTGPLSGKTVNVKWYLKREGILDMTDAETLDYYLVMTGSTTGAASSAGSTRPWCIEHVYLFDARRLLAEQRARGVRIGVASSVPNRYWAEAEIYCRRHLPGRQPAPAPLVRASRATEAVPDRHAEVVAEISRVDRHYCPSNATMGTAVRRVQHRPFTRAGRVGRAVQNQRTPSQGRGSRDVTDAPSGWRAL</sequence>